<dbReference type="Pfam" id="PF00023">
    <property type="entry name" value="Ank"/>
    <property type="match status" value="1"/>
</dbReference>
<dbReference type="Proteomes" id="UP001497392">
    <property type="component" value="Unassembled WGS sequence"/>
</dbReference>
<dbReference type="Gene3D" id="1.25.40.20">
    <property type="entry name" value="Ankyrin repeat-containing domain"/>
    <property type="match status" value="2"/>
</dbReference>
<keyword evidence="4" id="KW-1185">Reference proteome</keyword>
<dbReference type="EMBL" id="CAXHTA020000017">
    <property type="protein sequence ID" value="CAL5227171.1"/>
    <property type="molecule type" value="Genomic_DNA"/>
</dbReference>
<dbReference type="SMART" id="SM00248">
    <property type="entry name" value="ANK"/>
    <property type="match status" value="5"/>
</dbReference>
<keyword evidence="1" id="KW-0677">Repeat</keyword>
<gene>
    <name evidence="3" type="primary">g10085</name>
    <name evidence="3" type="ORF">VP750_LOCUS9077</name>
</gene>
<dbReference type="InterPro" id="IPR002110">
    <property type="entry name" value="Ankyrin_rpt"/>
</dbReference>
<keyword evidence="2" id="KW-0040">ANK repeat</keyword>
<dbReference type="SUPFAM" id="SSF48403">
    <property type="entry name" value="Ankyrin repeat"/>
    <property type="match status" value="1"/>
</dbReference>
<dbReference type="PANTHER" id="PTHR24198">
    <property type="entry name" value="ANKYRIN REPEAT AND PROTEIN KINASE DOMAIN-CONTAINING PROTEIN"/>
    <property type="match status" value="1"/>
</dbReference>
<comment type="caution">
    <text evidence="3">The sequence shown here is derived from an EMBL/GenBank/DDBJ whole genome shotgun (WGS) entry which is preliminary data.</text>
</comment>
<protein>
    <submittedName>
        <fullName evidence="3">G10085 protein</fullName>
    </submittedName>
</protein>
<organism evidence="3 4">
    <name type="scientific">Coccomyxa viridis</name>
    <dbReference type="NCBI Taxonomy" id="1274662"/>
    <lineage>
        <taxon>Eukaryota</taxon>
        <taxon>Viridiplantae</taxon>
        <taxon>Chlorophyta</taxon>
        <taxon>core chlorophytes</taxon>
        <taxon>Trebouxiophyceae</taxon>
        <taxon>Trebouxiophyceae incertae sedis</taxon>
        <taxon>Coccomyxaceae</taxon>
        <taxon>Coccomyxa</taxon>
    </lineage>
</organism>
<sequence length="959" mass="104537">MAPKQSAKKHAKVADTAAMEAKLMSLASSIIDVNCMSIQLRIKSQLNKVVKKEACTWRDPRLGLILLQIAVIADNVPAVQELIAQGADTAVTVSQQRSEQWSSDIVPCKDPPNRVRALWDNKTKFVCAAQIAVESVRNSLYGLLHLAVFAGSINTVRFLVEKGHADVNAPTANSGLTPLMCAALCKMGFNVDNGKWETMLNMVDVLLELGGDLSRVNIVGNDFVAIAASTWDRGLWREILAHPTLLAKCTAKHAGRVALQLFATFVCTKDREAKKVLINAITEVWGGGLAEIASAWSAADDDASPRELQRRLAAELSEPVSQRILRPYKGSRHVDLEGIGVPHHPVDNKQMEARKLLQSLFIMGVQPEALLLPRRPDQGKCKLCRLDHLQALIDVLMERCNGDLSQHKEVGAHGSALVLYLHLREASCHGSIAAAISADDQLLRTLLRSLHDHGVDWMDPSAWPEDYVDGHWERQIPIPFLLESVKTGTASSTTITTAICEELVALGNTEFVNIHYPGRTSSMVYAAREGRSAIIQKMIECGGSPEKQGSDWADFFLAATSTFRPSTAQLIHSMMNNQSLLPALRAGCRRVHLKQPQHSMGESHGPATWPSFVRQLAGNHSGFEAVMLPLMGTLPGAELLYKQCQLALKAPKGDMGVVLGILLNPQSEPNVDSDEGNPMLAAALDLRDPKTGVTLLGQAVAWGYDEAVSPIMEALRRSEIDLPALLNCSLEESKFHKPLFAAVVYGYDAILSSILKSLNLSHNLPEALLEHVVTERSGSPGTLAAQSHSFLRKPGRGVETIDLLTCAASAGSVCTTQILIDCGMRPQDTRHLRNSRYYKSVMHAAVEHPDLAMLMWEGGSSASHEPEGDDSPLPGSKQMRCMNLLLKAGAAMTEKQLNIVVKALPTLDEPKVLPHSSKHASLAVKHILLMEEHIREVPLSPDQAAVLKQLWRDPQLGMA</sequence>
<evidence type="ECO:0000256" key="1">
    <source>
        <dbReference type="ARBA" id="ARBA00022737"/>
    </source>
</evidence>
<proteinExistence type="predicted"/>
<evidence type="ECO:0000313" key="3">
    <source>
        <dbReference type="EMBL" id="CAL5227171.1"/>
    </source>
</evidence>
<reference evidence="3 4" key="1">
    <citation type="submission" date="2024-06" db="EMBL/GenBank/DDBJ databases">
        <authorList>
            <person name="Kraege A."/>
            <person name="Thomma B."/>
        </authorList>
    </citation>
    <scope>NUCLEOTIDE SEQUENCE [LARGE SCALE GENOMIC DNA]</scope>
</reference>
<name>A0ABP1G8S1_9CHLO</name>
<evidence type="ECO:0000313" key="4">
    <source>
        <dbReference type="Proteomes" id="UP001497392"/>
    </source>
</evidence>
<accession>A0ABP1G8S1</accession>
<evidence type="ECO:0000256" key="2">
    <source>
        <dbReference type="ARBA" id="ARBA00023043"/>
    </source>
</evidence>
<dbReference type="PANTHER" id="PTHR24198:SF165">
    <property type="entry name" value="ANKYRIN REPEAT-CONTAINING PROTEIN-RELATED"/>
    <property type="match status" value="1"/>
</dbReference>
<dbReference type="InterPro" id="IPR036770">
    <property type="entry name" value="Ankyrin_rpt-contain_sf"/>
</dbReference>